<evidence type="ECO:0000256" key="2">
    <source>
        <dbReference type="SAM" id="MobiDB-lite"/>
    </source>
</evidence>
<dbReference type="OrthoDB" id="1926828at2759"/>
<feature type="region of interest" description="Disordered" evidence="2">
    <location>
        <begin position="38"/>
        <end position="68"/>
    </location>
</feature>
<dbReference type="AlphaFoldDB" id="A0A8T2TF75"/>
<keyword evidence="1" id="KW-0175">Coiled coil</keyword>
<evidence type="ECO:0000313" key="4">
    <source>
        <dbReference type="Proteomes" id="UP000825935"/>
    </source>
</evidence>
<accession>A0A8T2TF75</accession>
<dbReference type="Proteomes" id="UP000825935">
    <property type="component" value="Chromosome 13"/>
</dbReference>
<feature type="compositionally biased region" description="Polar residues" evidence="2">
    <location>
        <begin position="38"/>
        <end position="49"/>
    </location>
</feature>
<feature type="coiled-coil region" evidence="1">
    <location>
        <begin position="630"/>
        <end position="664"/>
    </location>
</feature>
<reference evidence="3" key="1">
    <citation type="submission" date="2021-08" db="EMBL/GenBank/DDBJ databases">
        <title>WGS assembly of Ceratopteris richardii.</title>
        <authorList>
            <person name="Marchant D.B."/>
            <person name="Chen G."/>
            <person name="Jenkins J."/>
            <person name="Shu S."/>
            <person name="Leebens-Mack J."/>
            <person name="Grimwood J."/>
            <person name="Schmutz J."/>
            <person name="Soltis P."/>
            <person name="Soltis D."/>
            <person name="Chen Z.-H."/>
        </authorList>
    </citation>
    <scope>NUCLEOTIDE SEQUENCE</scope>
    <source>
        <strain evidence="3">Whitten #5841</strain>
        <tissue evidence="3">Leaf</tissue>
    </source>
</reference>
<proteinExistence type="predicted"/>
<dbReference type="EMBL" id="CM035418">
    <property type="protein sequence ID" value="KAH7420476.1"/>
    <property type="molecule type" value="Genomic_DNA"/>
</dbReference>
<organism evidence="3 4">
    <name type="scientific">Ceratopteris richardii</name>
    <name type="common">Triangle waterfern</name>
    <dbReference type="NCBI Taxonomy" id="49495"/>
    <lineage>
        <taxon>Eukaryota</taxon>
        <taxon>Viridiplantae</taxon>
        <taxon>Streptophyta</taxon>
        <taxon>Embryophyta</taxon>
        <taxon>Tracheophyta</taxon>
        <taxon>Polypodiopsida</taxon>
        <taxon>Polypodiidae</taxon>
        <taxon>Polypodiales</taxon>
        <taxon>Pteridineae</taxon>
        <taxon>Pteridaceae</taxon>
        <taxon>Parkerioideae</taxon>
        <taxon>Ceratopteris</taxon>
    </lineage>
</organism>
<protein>
    <submittedName>
        <fullName evidence="3">Uncharacterized protein</fullName>
    </submittedName>
</protein>
<name>A0A8T2TF75_CERRI</name>
<dbReference type="OMA" id="DAICECI"/>
<sequence length="1163" mass="130621">MLQKPLRLKYSCRRYSVRIRKYHPLLLEFQHDKLTGTKSSHTANCSISKQAPHRVRKKSPHSVSALKANDSKVECVRSTVRSLRSPDEIQDYMKKKNQLRRKEKKEALAQSQAALAARKEKMKVLEMERRARLHIEASNRKERPENYARPQWDSNVSAASTCEVNGPWSKLCYPLTPIDFPLPKPVDSISFSSIGLESKTSTDNIDVLLESSDNIQGNSGLIDHNLSEGGDLYTNGLQNEMNSAHIDQDETNLNTIGYEQEATVSKVCSSQDGRSEGFSSMESFNIEGRGFSLTSDRTKSFRTHQGMELSAGPHPLKIIPKNVHKGNLFQQAYDGKRSTFLVCSGDEAREIIPSSNKRKASACNFTDRYRKSSERNSFVCARSGSLHSCMQTPTINCPSTGTTNDVKRNTPPLPQYLTYHLERFPSQQERDALTERKRVALLKVLAQQLITRLNASESHPSYLHDPNVQAHAYSLRSNLEKFQRDLHAAIKVLGACHSQSPKNKNSSYIVLPKVPERRGIFRTRSNPATESQRGVDAPELEDTSNKQPRVLCGDIRIERKSSPDSIDLANSVLSKTREEVAVSSEQKSTTLHGETTEEIKEVKKSTCTFQDLESRLLSFCPDSKSRGMYKERHTWDNQLLDKELEKLEAEIKETKLRMARNLLLTHRVADTTSQTSPMSISPRCSAIGTAHVGSLVGGNANTASDIERSSDMPILSDDPESVKYVHGLESETIDGPSDEKLLRQPDGSKTEENVFPLAVKYPTYEVTTVEENCDSDLHKPLTELLSGVSREEGMTISNNIPRDLTTSINGKTESCEAHSHVRSVEVSQRAQEPGTTGRLTVLFKQGFKSNAEVLVNTVMEALMQELLDSEISDMLPQNTDVQCRPNIRDMKKENSEYANLGSAFTVITSNGRERSYSLSDSSTTSDSSGPTSLLLAQEASNACLSERQVSYNDLDEWTCEKYHEPLADSPINASFKVYNDSFKAISKRLVDRYVKEILYIQGLFCASSLLELYASGKTLALVWEKKILDSDDFEEMLYGKLVMEAICECMDHKYQQFYVPSFFLFFQPCPDDRHLERILVKTVNEHADAACEGGFSLEYILHKSLDEEDWGTAHYELVELIHGLSEHVMGDLIDDCVSDLIGFKTKRTRLFNVNVSNVDPTAQ</sequence>
<feature type="compositionally biased region" description="Basic residues" evidence="2">
    <location>
        <begin position="51"/>
        <end position="60"/>
    </location>
</feature>
<gene>
    <name evidence="3" type="ORF">KP509_13G009500</name>
</gene>
<feature type="region of interest" description="Disordered" evidence="2">
    <location>
        <begin position="522"/>
        <end position="547"/>
    </location>
</feature>
<keyword evidence="4" id="KW-1185">Reference proteome</keyword>
<evidence type="ECO:0000256" key="1">
    <source>
        <dbReference type="SAM" id="Coils"/>
    </source>
</evidence>
<comment type="caution">
    <text evidence="3">The sequence shown here is derived from an EMBL/GenBank/DDBJ whole genome shotgun (WGS) entry which is preliminary data.</text>
</comment>
<feature type="compositionally biased region" description="Polar residues" evidence="2">
    <location>
        <begin position="523"/>
        <end position="532"/>
    </location>
</feature>
<evidence type="ECO:0000313" key="3">
    <source>
        <dbReference type="EMBL" id="KAH7420476.1"/>
    </source>
</evidence>